<reference evidence="3 4" key="1">
    <citation type="submission" date="2019-03" db="EMBL/GenBank/DDBJ databases">
        <title>Paraburkholderia sp. isolated from native Mimosa gymnas in Guartela State Park, Brazil.</title>
        <authorList>
            <person name="Paulitsch F."/>
            <person name="Hungria M."/>
            <person name="Delamuta J.R.M."/>
            <person name="Ribeiro R.A."/>
            <person name="Dall'Agnol R."/>
            <person name="Silva J.S.B."/>
        </authorList>
    </citation>
    <scope>NUCLEOTIDE SEQUENCE [LARGE SCALE GENOMIC DNA]</scope>
    <source>
        <strain evidence="3 4">CNPSo 3008</strain>
    </source>
</reference>
<proteinExistence type="predicted"/>
<feature type="domain" description="Primase C-terminal 2" evidence="2">
    <location>
        <begin position="13"/>
        <end position="81"/>
    </location>
</feature>
<feature type="region of interest" description="Disordered" evidence="1">
    <location>
        <begin position="686"/>
        <end position="734"/>
    </location>
</feature>
<organism evidence="3 4">
    <name type="scientific">Paraburkholderia guartelaensis</name>
    <dbReference type="NCBI Taxonomy" id="2546446"/>
    <lineage>
        <taxon>Bacteria</taxon>
        <taxon>Pseudomonadati</taxon>
        <taxon>Pseudomonadota</taxon>
        <taxon>Betaproteobacteria</taxon>
        <taxon>Burkholderiales</taxon>
        <taxon>Burkholderiaceae</taxon>
        <taxon>Paraburkholderia</taxon>
    </lineage>
</organism>
<accession>A0A4R5L0W8</accession>
<dbReference type="InterPro" id="IPR014819">
    <property type="entry name" value="PriCT_2"/>
</dbReference>
<protein>
    <submittedName>
        <fullName evidence="3">Topoisomerase</fullName>
    </submittedName>
</protein>
<gene>
    <name evidence="3" type="ORF">E1N52_41625</name>
</gene>
<dbReference type="SUPFAM" id="SSF52540">
    <property type="entry name" value="P-loop containing nucleoside triphosphate hydrolases"/>
    <property type="match status" value="1"/>
</dbReference>
<dbReference type="AlphaFoldDB" id="A0A4R5L0W8"/>
<dbReference type="Pfam" id="PF13481">
    <property type="entry name" value="AAA_25"/>
    <property type="match status" value="1"/>
</dbReference>
<comment type="caution">
    <text evidence="3">The sequence shown here is derived from an EMBL/GenBank/DDBJ whole genome shotgun (WGS) entry which is preliminary data.</text>
</comment>
<dbReference type="EMBL" id="SMOD01000079">
    <property type="protein sequence ID" value="TDG02092.1"/>
    <property type="molecule type" value="Genomic_DNA"/>
</dbReference>
<sequence>MNGADDYDRTRGALWTLDAGCDRDTWVRIGMAAKAAGLSEDDFVEWSRQGANYGGEPSTRGVWRSIKPSGGVGAGTLFDAASRAGWRDPRKANGHVPPRPPVTNGAARPASQAPTASEKMPGVDVQALWDSYASAPESHGYIRAKGGVAEGLRVVPDDARLTISGHSMAAWLAVPYRSIADGTLRTVQFVPPSEAEGRKLNLSGAPFADSAFITGSVAPDGRLYVCEGIATAWACVRADYHAAAVVTAGVGRFLTVAKALHARWPDAQIVLMPDRGQEATAEKVAHEVRGAWVPMPDDALPNYDAGDYAAAHGDEALADLLAKPRQPETEPPCDADASGDGEPGGVLLTRAADVTPERVEWLWPGFLPLGKLSVLAGCAGVGKTTIAMHFAAVVSCAGSWPDGCACREPGNVLIWSGEDDAADTLVPRLLAAGADLASVRFIDGTVDADGRLQPFDPASDIPRLAQRIAALGGAHLLIIDPIVSAVSGDAHKANDVRRNLQPLVDLAASYHCAVLGISHFSKGSRGNAPVERVIGSQAFGALARMVLVAAHDDASERHVFARAKSNIAPDTGGFSYALEQVDCVAYEASRIAWGEWLDGNARDLLGDVEQDGDDKTEFDEATVMLADLLADGPVMASRLAWDAQGAGYSWKTMQRAARKLGVEKRKVSMSGGWQWALAKGTCAEGDTKNPGLSIVSPSGDRVPFGSGRSLRSAPLDGSPEGDIAGSVDSSEPGV</sequence>
<evidence type="ECO:0000259" key="2">
    <source>
        <dbReference type="Pfam" id="PF08707"/>
    </source>
</evidence>
<name>A0A4R5L0W8_9BURK</name>
<evidence type="ECO:0000313" key="4">
    <source>
        <dbReference type="Proteomes" id="UP000295606"/>
    </source>
</evidence>
<dbReference type="RefSeq" id="WP_133190765.1">
    <property type="nucleotide sequence ID" value="NZ_SMOD01000079.1"/>
</dbReference>
<feature type="region of interest" description="Disordered" evidence="1">
    <location>
        <begin position="88"/>
        <end position="120"/>
    </location>
</feature>
<keyword evidence="3" id="KW-0413">Isomerase</keyword>
<dbReference type="Pfam" id="PF08707">
    <property type="entry name" value="PriCT_2"/>
    <property type="match status" value="1"/>
</dbReference>
<dbReference type="Gene3D" id="3.40.50.300">
    <property type="entry name" value="P-loop containing nucleotide triphosphate hydrolases"/>
    <property type="match status" value="1"/>
</dbReference>
<dbReference type="GO" id="GO:0016853">
    <property type="term" value="F:isomerase activity"/>
    <property type="evidence" value="ECO:0007669"/>
    <property type="project" value="UniProtKB-KW"/>
</dbReference>
<dbReference type="Proteomes" id="UP000295606">
    <property type="component" value="Unassembled WGS sequence"/>
</dbReference>
<dbReference type="GO" id="GO:0016817">
    <property type="term" value="F:hydrolase activity, acting on acid anhydrides"/>
    <property type="evidence" value="ECO:0007669"/>
    <property type="project" value="InterPro"/>
</dbReference>
<evidence type="ECO:0000313" key="3">
    <source>
        <dbReference type="EMBL" id="TDG02092.1"/>
    </source>
</evidence>
<dbReference type="InterPro" id="IPR027417">
    <property type="entry name" value="P-loop_NTPase"/>
</dbReference>
<dbReference type="OrthoDB" id="8905164at2"/>
<evidence type="ECO:0000256" key="1">
    <source>
        <dbReference type="SAM" id="MobiDB-lite"/>
    </source>
</evidence>